<dbReference type="PANTHER" id="PTHR13114:SF7">
    <property type="entry name" value="MEDIATOR OF RNA POLYMERASE II TRANSCRIPTION SUBUNIT 17"/>
    <property type="match status" value="1"/>
</dbReference>
<dbReference type="GeneID" id="119720467"/>
<dbReference type="RefSeq" id="XP_038046070.1">
    <property type="nucleotide sequence ID" value="XM_038190142.1"/>
</dbReference>
<proteinExistence type="inferred from homology"/>
<keyword evidence="4" id="KW-0804">Transcription</keyword>
<dbReference type="InterPro" id="IPR019313">
    <property type="entry name" value="Mediator_Med17"/>
</dbReference>
<evidence type="ECO:0008006" key="8">
    <source>
        <dbReference type="Google" id="ProtNLM"/>
    </source>
</evidence>
<keyword evidence="5" id="KW-0539">Nucleus</keyword>
<dbReference type="GO" id="GO:0016592">
    <property type="term" value="C:mediator complex"/>
    <property type="evidence" value="ECO:0007669"/>
    <property type="project" value="InterPro"/>
</dbReference>
<keyword evidence="3" id="KW-0805">Transcription regulation</keyword>
<accession>A0A913Z5L3</accession>
<dbReference type="EnsemblMetazoa" id="XM_038190142.1">
    <property type="protein sequence ID" value="XP_038046070.1"/>
    <property type="gene ID" value="LOC119720467"/>
</dbReference>
<dbReference type="PANTHER" id="PTHR13114">
    <property type="entry name" value="MEDIATOR OF RNA POLYMERASE II TRANSCRIPTION SUBUNIT 17"/>
    <property type="match status" value="1"/>
</dbReference>
<evidence type="ECO:0000256" key="3">
    <source>
        <dbReference type="ARBA" id="ARBA00023015"/>
    </source>
</evidence>
<dbReference type="OMA" id="HMSYEPQ"/>
<name>A0A913Z5L3_PATMI</name>
<evidence type="ECO:0000256" key="2">
    <source>
        <dbReference type="ARBA" id="ARBA00005635"/>
    </source>
</evidence>
<sequence>MDSVTVSIESLQEFQVQEVSLDGQETYTKPLSMSESLAKLAHKIDFTKPEGEEIDGALADEDKDTKKADVKEESPAVQAVQWPWESVHSKLRCALTEISVLSDILHICRWAKDPRYMVLDPVSQEPTQSKQIIQLLDKKKSLGVAASVLKSGANRMMRQPLNATTASPQKSQHQNDFHADLLRLRQHWRLKKVGSNILGDLSFRTAGSRFWHNGTFEVTKITDVDCDATEKKNVTPLKVTIPSDIEGTSHIQVLIQEGEAEIATASLSQPSRSRVSADAHWQERLEAAQTVLFCKEVFAQIAREAVQLRSPVPHIVVGNQIFCTLFPGVRLCLALCHNTSMDSQVGTQSYRTGLKCRYHLGYQSTSSFDFRLGIEPLRQPNHSHALEHSLHQLLRELHRSNLSGTTPRPITASLTVSKKRRLAGPQAISRKELTDSQQGECLLEKVLKQAKHIVLRKRVADVINQLSSDLQDPVILVHWSAHTQPLVSTAKIHISTSGYEQMAMILLQLTVEVDQIRVLCKDGRVIHANYEQQQLKDLLRCQISQHQIACVFSLSKSMNMHVLHYNLHLGVGSASKLGNASSVLISTHHGQRTLAVRSDPLNGIRVQVKGCKNPHDTEQKSNVVTDPKWETIMTDYREVDMDRIPGRTFVNKMELLMAVLAS</sequence>
<evidence type="ECO:0000313" key="7">
    <source>
        <dbReference type="Proteomes" id="UP000887568"/>
    </source>
</evidence>
<dbReference type="OrthoDB" id="10058398at2759"/>
<evidence type="ECO:0000256" key="5">
    <source>
        <dbReference type="ARBA" id="ARBA00023242"/>
    </source>
</evidence>
<dbReference type="Proteomes" id="UP000887568">
    <property type="component" value="Unplaced"/>
</dbReference>
<dbReference type="GO" id="GO:0003712">
    <property type="term" value="F:transcription coregulator activity"/>
    <property type="evidence" value="ECO:0007669"/>
    <property type="project" value="InterPro"/>
</dbReference>
<dbReference type="GO" id="GO:0070847">
    <property type="term" value="C:core mediator complex"/>
    <property type="evidence" value="ECO:0007669"/>
    <property type="project" value="TreeGrafter"/>
</dbReference>
<reference evidence="6" key="1">
    <citation type="submission" date="2022-11" db="UniProtKB">
        <authorList>
            <consortium name="EnsemblMetazoa"/>
        </authorList>
    </citation>
    <scope>IDENTIFICATION</scope>
</reference>
<keyword evidence="7" id="KW-1185">Reference proteome</keyword>
<dbReference type="GO" id="GO:0006357">
    <property type="term" value="P:regulation of transcription by RNA polymerase II"/>
    <property type="evidence" value="ECO:0007669"/>
    <property type="project" value="InterPro"/>
</dbReference>
<protein>
    <recommendedName>
        <fullName evidence="8">Mediator of RNA polymerase II transcription subunit 17</fullName>
    </recommendedName>
</protein>
<evidence type="ECO:0000256" key="1">
    <source>
        <dbReference type="ARBA" id="ARBA00004123"/>
    </source>
</evidence>
<evidence type="ECO:0000313" key="6">
    <source>
        <dbReference type="EnsemblMetazoa" id="XP_038046070.1"/>
    </source>
</evidence>
<dbReference type="CTD" id="9440"/>
<evidence type="ECO:0000256" key="4">
    <source>
        <dbReference type="ARBA" id="ARBA00023163"/>
    </source>
</evidence>
<comment type="similarity">
    <text evidence="2">Belongs to the Mediator complex subunit 17 family.</text>
</comment>
<dbReference type="AlphaFoldDB" id="A0A913Z5L3"/>
<organism evidence="6 7">
    <name type="scientific">Patiria miniata</name>
    <name type="common">Bat star</name>
    <name type="synonym">Asterina miniata</name>
    <dbReference type="NCBI Taxonomy" id="46514"/>
    <lineage>
        <taxon>Eukaryota</taxon>
        <taxon>Metazoa</taxon>
        <taxon>Echinodermata</taxon>
        <taxon>Eleutherozoa</taxon>
        <taxon>Asterozoa</taxon>
        <taxon>Asteroidea</taxon>
        <taxon>Valvatacea</taxon>
        <taxon>Valvatida</taxon>
        <taxon>Asterinidae</taxon>
        <taxon>Patiria</taxon>
    </lineage>
</organism>
<comment type="subcellular location">
    <subcellularLocation>
        <location evidence="1">Nucleus</location>
    </subcellularLocation>
</comment>